<dbReference type="RefSeq" id="XP_001792223.1">
    <property type="nucleotide sequence ID" value="XM_001792171.1"/>
</dbReference>
<accession>Q0V328</accession>
<proteinExistence type="predicted"/>
<dbReference type="AlphaFoldDB" id="Q0V328"/>
<sequence length="44" mass="4965">MSSSMAELLDTFVKNDQTLFLAARRQEDIMAPAVLTGRPLNKKR</sequence>
<organism evidence="1 2">
    <name type="scientific">Phaeosphaeria nodorum (strain SN15 / ATCC MYA-4574 / FGSC 10173)</name>
    <name type="common">Glume blotch fungus</name>
    <name type="synonym">Parastagonospora nodorum</name>
    <dbReference type="NCBI Taxonomy" id="321614"/>
    <lineage>
        <taxon>Eukaryota</taxon>
        <taxon>Fungi</taxon>
        <taxon>Dikarya</taxon>
        <taxon>Ascomycota</taxon>
        <taxon>Pezizomycotina</taxon>
        <taxon>Dothideomycetes</taxon>
        <taxon>Pleosporomycetidae</taxon>
        <taxon>Pleosporales</taxon>
        <taxon>Pleosporineae</taxon>
        <taxon>Phaeosphaeriaceae</taxon>
        <taxon>Parastagonospora</taxon>
    </lineage>
</organism>
<dbReference type="GeneID" id="5969068"/>
<reference evidence="2" key="1">
    <citation type="journal article" date="2007" name="Plant Cell">
        <title>Dothideomycete-plant interactions illuminated by genome sequencing and EST analysis of the wheat pathogen Stagonospora nodorum.</title>
        <authorList>
            <person name="Hane J.K."/>
            <person name="Lowe R.G."/>
            <person name="Solomon P.S."/>
            <person name="Tan K.C."/>
            <person name="Schoch C.L."/>
            <person name="Spatafora J.W."/>
            <person name="Crous P.W."/>
            <person name="Kodira C."/>
            <person name="Birren B.W."/>
            <person name="Galagan J.E."/>
            <person name="Torriani S.F."/>
            <person name="McDonald B.A."/>
            <person name="Oliver R.P."/>
        </authorList>
    </citation>
    <scope>NUCLEOTIDE SEQUENCE [LARGE SCALE GENOMIC DNA]</scope>
    <source>
        <strain evidence="2">SN15 / ATCC MYA-4574 / FGSC 10173</strain>
    </source>
</reference>
<dbReference type="HOGENOM" id="CLU_3224788_0_0_1"/>
<evidence type="ECO:0000313" key="2">
    <source>
        <dbReference type="Proteomes" id="UP000001055"/>
    </source>
</evidence>
<dbReference type="Proteomes" id="UP000001055">
    <property type="component" value="Unassembled WGS sequence"/>
</dbReference>
<dbReference type="KEGG" id="pno:SNOG_01586"/>
<dbReference type="EMBL" id="CH445326">
    <property type="protein sequence ID" value="EAT91235.1"/>
    <property type="molecule type" value="Genomic_DNA"/>
</dbReference>
<dbReference type="InParanoid" id="Q0V328"/>
<name>Q0V328_PHANO</name>
<protein>
    <submittedName>
        <fullName evidence="1">Uncharacterized protein</fullName>
    </submittedName>
</protein>
<evidence type="ECO:0000313" key="1">
    <source>
        <dbReference type="EMBL" id="EAT91235.1"/>
    </source>
</evidence>
<gene>
    <name evidence="1" type="ORF">SNOG_01586</name>
</gene>